<dbReference type="Proteomes" id="UP000310158">
    <property type="component" value="Unassembled WGS sequence"/>
</dbReference>
<name>A0A4S4L5P2_9AGAM</name>
<keyword evidence="1" id="KW-0819">tRNA processing</keyword>
<accession>A0A4S4L5P2</accession>
<organism evidence="5 6">
    <name type="scientific">Bondarzewia mesenterica</name>
    <dbReference type="NCBI Taxonomy" id="1095465"/>
    <lineage>
        <taxon>Eukaryota</taxon>
        <taxon>Fungi</taxon>
        <taxon>Dikarya</taxon>
        <taxon>Basidiomycota</taxon>
        <taxon>Agaricomycotina</taxon>
        <taxon>Agaricomycetes</taxon>
        <taxon>Russulales</taxon>
        <taxon>Bondarzewiaceae</taxon>
        <taxon>Bondarzewia</taxon>
    </lineage>
</organism>
<dbReference type="AlphaFoldDB" id="A0A4S4L5P2"/>
<dbReference type="InterPro" id="IPR016193">
    <property type="entry name" value="Cytidine_deaminase-like"/>
</dbReference>
<feature type="compositionally biased region" description="Polar residues" evidence="3">
    <location>
        <begin position="297"/>
        <end position="306"/>
    </location>
</feature>
<evidence type="ECO:0000256" key="3">
    <source>
        <dbReference type="SAM" id="MobiDB-lite"/>
    </source>
</evidence>
<dbReference type="PANTHER" id="PTHR11079:SF156">
    <property type="entry name" value="INACTIVE TRNA-SPECIFIC ADENOSINE DEAMINASE-LIKE PROTEIN 3-RELATED"/>
    <property type="match status" value="1"/>
</dbReference>
<comment type="caution">
    <text evidence="5">The sequence shown here is derived from an EMBL/GenBank/DDBJ whole genome shotgun (WGS) entry which is preliminary data.</text>
</comment>
<dbReference type="InterPro" id="IPR002125">
    <property type="entry name" value="CMP_dCMP_dom"/>
</dbReference>
<dbReference type="InterPro" id="IPR046341">
    <property type="entry name" value="SET_dom_sf"/>
</dbReference>
<keyword evidence="6" id="KW-1185">Reference proteome</keyword>
<feature type="domain" description="CMP/dCMP-type deaminase" evidence="4">
    <location>
        <begin position="310"/>
        <end position="393"/>
    </location>
</feature>
<evidence type="ECO:0000256" key="2">
    <source>
        <dbReference type="ARBA" id="ARBA00038160"/>
    </source>
</evidence>
<dbReference type="SUPFAM" id="SSF53927">
    <property type="entry name" value="Cytidine deaminase-like"/>
    <property type="match status" value="1"/>
</dbReference>
<evidence type="ECO:0000256" key="1">
    <source>
        <dbReference type="ARBA" id="ARBA00022694"/>
    </source>
</evidence>
<gene>
    <name evidence="5" type="ORF">EW146_g9497</name>
</gene>
<dbReference type="OrthoDB" id="3180714at2759"/>
<dbReference type="GO" id="GO:0052717">
    <property type="term" value="F:tRNA-specific adenosine-34 deaminase activity"/>
    <property type="evidence" value="ECO:0007669"/>
    <property type="project" value="TreeGrafter"/>
</dbReference>
<dbReference type="GO" id="GO:0005634">
    <property type="term" value="C:nucleus"/>
    <property type="evidence" value="ECO:0007669"/>
    <property type="project" value="TreeGrafter"/>
</dbReference>
<dbReference type="EMBL" id="SGPL01000842">
    <property type="protein sequence ID" value="THH06806.1"/>
    <property type="molecule type" value="Genomic_DNA"/>
</dbReference>
<dbReference type="GO" id="GO:0005737">
    <property type="term" value="C:cytoplasm"/>
    <property type="evidence" value="ECO:0007669"/>
    <property type="project" value="TreeGrafter"/>
</dbReference>
<sequence>MPNVTYNIDPSTESIRYTTTRQIEPDEELCIFYGNKLWFNPVDCANCTSDDVSGAEDGWGGLISIDDQNETVSGDDDCVLDGDPNEIILEEDLPFTRIKLAPEEDEEEDMESIRTVQAWVIDIPDLRHTTTMLKWLKTSALDTPALAHLKRIRKSPTHSTLLLSTSPSVPMLPSDPDLGLSEPYMLPIPRTAAITQTSLMLKNALWPTMFAPRRKYEPEQWSRAKVRWAQRAMRFVVREARKARDAGEVRFLFALFALDKSLAIRSTDAWMIGLQLPIVSHVPAPFDDPDSTHPGPSFTSHDTRTSASHPLRHSVLNVIRQVADHRNSILSSPPMEENVIPIAGGVPTPSPGPEIRNGQHYLLTSLTLFTTHEPCIMCSMALLHSRVKEVFYLIPMQKTGGCGGVACLPKLEGVNHRFGIGKWKVGSDGDQLGDHLKELQVGEDVDA</sequence>
<feature type="region of interest" description="Disordered" evidence="3">
    <location>
        <begin position="285"/>
        <end position="306"/>
    </location>
</feature>
<reference evidence="5 6" key="1">
    <citation type="submission" date="2019-02" db="EMBL/GenBank/DDBJ databases">
        <title>Genome sequencing of the rare red list fungi Bondarzewia mesenterica.</title>
        <authorList>
            <person name="Buettner E."/>
            <person name="Kellner H."/>
        </authorList>
    </citation>
    <scope>NUCLEOTIDE SEQUENCE [LARGE SCALE GENOMIC DNA]</scope>
    <source>
        <strain evidence="5 6">DSM 108281</strain>
    </source>
</reference>
<protein>
    <recommendedName>
        <fullName evidence="4">CMP/dCMP-type deaminase domain-containing protein</fullName>
    </recommendedName>
</protein>
<dbReference type="Gene3D" id="2.170.270.10">
    <property type="entry name" value="SET domain"/>
    <property type="match status" value="1"/>
</dbReference>
<evidence type="ECO:0000313" key="5">
    <source>
        <dbReference type="EMBL" id="THH06806.1"/>
    </source>
</evidence>
<dbReference type="GO" id="GO:0002100">
    <property type="term" value="P:tRNA wobble adenosine to inosine editing"/>
    <property type="evidence" value="ECO:0007669"/>
    <property type="project" value="InterPro"/>
</dbReference>
<comment type="similarity">
    <text evidence="2">Belongs to the cytidine and deoxycytidylate deaminase family. ADAT3 subfamily.</text>
</comment>
<dbReference type="Pfam" id="PF00383">
    <property type="entry name" value="dCMP_cyt_deam_1"/>
    <property type="match status" value="1"/>
</dbReference>
<dbReference type="Gene3D" id="3.40.140.10">
    <property type="entry name" value="Cytidine Deaminase, domain 2"/>
    <property type="match status" value="1"/>
</dbReference>
<dbReference type="SUPFAM" id="SSF82199">
    <property type="entry name" value="SET domain"/>
    <property type="match status" value="1"/>
</dbReference>
<proteinExistence type="inferred from homology"/>
<evidence type="ECO:0000313" key="6">
    <source>
        <dbReference type="Proteomes" id="UP000310158"/>
    </source>
</evidence>
<dbReference type="GO" id="GO:0046872">
    <property type="term" value="F:metal ion binding"/>
    <property type="evidence" value="ECO:0007669"/>
    <property type="project" value="UniProtKB-KW"/>
</dbReference>
<evidence type="ECO:0000259" key="4">
    <source>
        <dbReference type="Pfam" id="PF00383"/>
    </source>
</evidence>
<dbReference type="PANTHER" id="PTHR11079">
    <property type="entry name" value="CYTOSINE DEAMINASE FAMILY MEMBER"/>
    <property type="match status" value="1"/>
</dbReference>